<dbReference type="EMBL" id="BNJQ01000012">
    <property type="protein sequence ID" value="GHP06190.1"/>
    <property type="molecule type" value="Genomic_DNA"/>
</dbReference>
<name>A0A830HK54_9CHLO</name>
<dbReference type="AlphaFoldDB" id="A0A830HK54"/>
<organism evidence="2 3">
    <name type="scientific">Pycnococcus provasolii</name>
    <dbReference type="NCBI Taxonomy" id="41880"/>
    <lineage>
        <taxon>Eukaryota</taxon>
        <taxon>Viridiplantae</taxon>
        <taxon>Chlorophyta</taxon>
        <taxon>Pseudoscourfieldiophyceae</taxon>
        <taxon>Pseudoscourfieldiales</taxon>
        <taxon>Pycnococcaceae</taxon>
        <taxon>Pycnococcus</taxon>
    </lineage>
</organism>
<comment type="caution">
    <text evidence="2">The sequence shown here is derived from an EMBL/GenBank/DDBJ whole genome shotgun (WGS) entry which is preliminary data.</text>
</comment>
<dbReference type="Proteomes" id="UP000660262">
    <property type="component" value="Unassembled WGS sequence"/>
</dbReference>
<sequence>MPLSYESKTRLRTVTARTSPETGGGPLAAPAHLRFDDNYSTGFRNGQLGTSPPRVGGGGSSAGTFGAASSPFRSVMLGRHDYALNTPSPKSHKVNSPSSLSTSMSPPSSRKKGKGEPTLPTYTSLRKKLETINMEREAQEAQLAQKLEQAKQVEANAKNEVSKTKAKLESFTFDVKKLETIHIDVAHAWLRGGCRCEGKGGSGTWEKGEVTLVDDHLVWSVSGGLAACVGLMSRRCRLEVRNLKVTTKNKVCTLQSGNTTLSCRMKNDSDTAALTDCCFRIALNAQGK</sequence>
<evidence type="ECO:0000313" key="2">
    <source>
        <dbReference type="EMBL" id="GHP06190.1"/>
    </source>
</evidence>
<feature type="region of interest" description="Disordered" evidence="1">
    <location>
        <begin position="1"/>
        <end position="63"/>
    </location>
</feature>
<protein>
    <submittedName>
        <fullName evidence="2">Uncharacterized protein</fullName>
    </submittedName>
</protein>
<proteinExistence type="predicted"/>
<feature type="compositionally biased region" description="Polar residues" evidence="1">
    <location>
        <begin position="38"/>
        <end position="48"/>
    </location>
</feature>
<evidence type="ECO:0000313" key="3">
    <source>
        <dbReference type="Proteomes" id="UP000660262"/>
    </source>
</evidence>
<feature type="region of interest" description="Disordered" evidence="1">
    <location>
        <begin position="83"/>
        <end position="123"/>
    </location>
</feature>
<evidence type="ECO:0000256" key="1">
    <source>
        <dbReference type="SAM" id="MobiDB-lite"/>
    </source>
</evidence>
<keyword evidence="3" id="KW-1185">Reference proteome</keyword>
<accession>A0A830HK54</accession>
<reference evidence="2" key="1">
    <citation type="submission" date="2020-10" db="EMBL/GenBank/DDBJ databases">
        <title>Unveiling of a novel bifunctional photoreceptor, Dualchrome1, isolated from a cosmopolitan green alga.</title>
        <authorList>
            <person name="Suzuki S."/>
            <person name="Kawachi M."/>
        </authorList>
    </citation>
    <scope>NUCLEOTIDE SEQUENCE</scope>
    <source>
        <strain evidence="2">NIES 2893</strain>
    </source>
</reference>
<feature type="compositionally biased region" description="Low complexity" evidence="1">
    <location>
        <begin position="96"/>
        <end position="108"/>
    </location>
</feature>
<gene>
    <name evidence="2" type="ORF">PPROV_000493700</name>
</gene>